<sequence>MEAYLDYIPDISWWKVTLLGATGVSIYMIKSRVAGRMCPSKALMVGKTVIITGANSGIGKATALELAKRQARVILACRDEELANAAVRDIRKKTASGQLVVKRLDLASLASVKKFVEDVSNDEDRVDVLINNAGVLQCPFSKTEEGFEMQMGVNHLGHFYLTNLLLPKLKQSTPSRVIVVSSGLHKLGKIEFDNLNSEKSYDPRAGYANSKLANNMFARELSSRLEGTGVSVYCLHPGMVFTNLGRHVMPSFLIKLLLYPLAWLLVKSPYAGCQTVLYCAVAEELEGVTGRYYGSCEEEEWTQVSLDDVVSKKLWNVSEELTGLKS</sequence>
<dbReference type="PANTHER" id="PTHR43157:SF31">
    <property type="entry name" value="PHOSPHATIDYLINOSITOL-GLYCAN BIOSYNTHESIS CLASS F PROTEIN"/>
    <property type="match status" value="1"/>
</dbReference>
<dbReference type="Gene3D" id="3.40.50.720">
    <property type="entry name" value="NAD(P)-binding Rossmann-like Domain"/>
    <property type="match status" value="1"/>
</dbReference>
<reference evidence="2" key="1">
    <citation type="journal article" date="2023" name="Mol. Biol. Evol.">
        <title>Third-Generation Sequencing Reveals the Adaptive Role of the Epigenome in Three Deep-Sea Polychaetes.</title>
        <authorList>
            <person name="Perez M."/>
            <person name="Aroh O."/>
            <person name="Sun Y."/>
            <person name="Lan Y."/>
            <person name="Juniper S.K."/>
            <person name="Young C.R."/>
            <person name="Angers B."/>
            <person name="Qian P.Y."/>
        </authorList>
    </citation>
    <scope>NUCLEOTIDE SEQUENCE</scope>
    <source>
        <strain evidence="2">R07B-5</strain>
    </source>
</reference>
<dbReference type="PANTHER" id="PTHR43157">
    <property type="entry name" value="PHOSPHATIDYLINOSITOL-GLYCAN BIOSYNTHESIS CLASS F PROTEIN-RELATED"/>
    <property type="match status" value="1"/>
</dbReference>
<gene>
    <name evidence="2" type="ORF">NP493_375g01053</name>
</gene>
<evidence type="ECO:0000313" key="2">
    <source>
        <dbReference type="EMBL" id="KAK2181802.1"/>
    </source>
</evidence>
<evidence type="ECO:0000256" key="1">
    <source>
        <dbReference type="ARBA" id="ARBA00023002"/>
    </source>
</evidence>
<dbReference type="SUPFAM" id="SSF51735">
    <property type="entry name" value="NAD(P)-binding Rossmann-fold domains"/>
    <property type="match status" value="1"/>
</dbReference>
<name>A0AAD9L2X7_RIDPI</name>
<evidence type="ECO:0000313" key="3">
    <source>
        <dbReference type="Proteomes" id="UP001209878"/>
    </source>
</evidence>
<accession>A0AAD9L2X7</accession>
<dbReference type="Pfam" id="PF00106">
    <property type="entry name" value="adh_short"/>
    <property type="match status" value="1"/>
</dbReference>
<keyword evidence="1" id="KW-0560">Oxidoreductase</keyword>
<dbReference type="InterPro" id="IPR036291">
    <property type="entry name" value="NAD(P)-bd_dom_sf"/>
</dbReference>
<dbReference type="AlphaFoldDB" id="A0AAD9L2X7"/>
<dbReference type="InterPro" id="IPR002347">
    <property type="entry name" value="SDR_fam"/>
</dbReference>
<comment type="caution">
    <text evidence="2">The sequence shown here is derived from an EMBL/GenBank/DDBJ whole genome shotgun (WGS) entry which is preliminary data.</text>
</comment>
<dbReference type="Proteomes" id="UP001209878">
    <property type="component" value="Unassembled WGS sequence"/>
</dbReference>
<dbReference type="PRINTS" id="PR00081">
    <property type="entry name" value="GDHRDH"/>
</dbReference>
<dbReference type="GO" id="GO:0016491">
    <property type="term" value="F:oxidoreductase activity"/>
    <property type="evidence" value="ECO:0007669"/>
    <property type="project" value="UniProtKB-KW"/>
</dbReference>
<protein>
    <submittedName>
        <fullName evidence="2">Uncharacterized protein</fullName>
    </submittedName>
</protein>
<dbReference type="EMBL" id="JAODUO010000380">
    <property type="protein sequence ID" value="KAK2181802.1"/>
    <property type="molecule type" value="Genomic_DNA"/>
</dbReference>
<keyword evidence="3" id="KW-1185">Reference proteome</keyword>
<proteinExistence type="predicted"/>
<organism evidence="2 3">
    <name type="scientific">Ridgeia piscesae</name>
    <name type="common">Tubeworm</name>
    <dbReference type="NCBI Taxonomy" id="27915"/>
    <lineage>
        <taxon>Eukaryota</taxon>
        <taxon>Metazoa</taxon>
        <taxon>Spiralia</taxon>
        <taxon>Lophotrochozoa</taxon>
        <taxon>Annelida</taxon>
        <taxon>Polychaeta</taxon>
        <taxon>Sedentaria</taxon>
        <taxon>Canalipalpata</taxon>
        <taxon>Sabellida</taxon>
        <taxon>Siboglinidae</taxon>
        <taxon>Ridgeia</taxon>
    </lineage>
</organism>